<dbReference type="EMBL" id="WVTD01000014">
    <property type="protein sequence ID" value="MYL99309.1"/>
    <property type="molecule type" value="Genomic_DNA"/>
</dbReference>
<reference evidence="1 2" key="1">
    <citation type="submission" date="2019-12" db="EMBL/GenBank/DDBJ databases">
        <authorList>
            <person name="Feng G."/>
            <person name="Zhu H."/>
        </authorList>
    </citation>
    <scope>NUCLEOTIDE SEQUENCE [LARGE SCALE GENOMIC DNA]</scope>
    <source>
        <strain evidence="1 2">FGD1</strain>
    </source>
</reference>
<evidence type="ECO:0000313" key="2">
    <source>
        <dbReference type="Proteomes" id="UP000465810"/>
    </source>
</evidence>
<name>A0A7X4K8I3_9SPHN</name>
<accession>A0A7X4K8I3</accession>
<evidence type="ECO:0000313" key="1">
    <source>
        <dbReference type="EMBL" id="MYL99309.1"/>
    </source>
</evidence>
<dbReference type="PANTHER" id="PTHR42754">
    <property type="entry name" value="ENDOGLUCANASE"/>
    <property type="match status" value="1"/>
</dbReference>
<dbReference type="Proteomes" id="UP000465810">
    <property type="component" value="Unassembled WGS sequence"/>
</dbReference>
<dbReference type="PANTHER" id="PTHR42754:SF1">
    <property type="entry name" value="LIPOPROTEIN"/>
    <property type="match status" value="1"/>
</dbReference>
<sequence length="904" mass="91769">MTISLNNGLIGLSVLGGTSAYASYLGNAAAAESPAVIAARKAFTIPATTPPWQGIAEPSGATSAQVAAVRRLATIIDPQAGKGLEDLADVRTAFTAYKALENLRILAEAGTSKTLSANDRASLQQTFAKGLGDLQSWLGSAETELLTLAFGNTTSSARTVGVETRYATGTMIGAGVSKTRAAPIEGLSGSEVFQLTLTRGTASEVVTVDIAQAGQPPTLDAVAAALNAAIGARSATDASGNPVLDSKGEPVPQWKSNFTVEKNDGKWGLVFHPSGTEKVSIDQIDAGDALMVASGVTGPSDPTSADVYRIEDLEGSLAWERLNRINGIDTAATVRAEAAAAAADDDAGGTADPTVHAASSANGIVTDAQGYSYVVGTTTGDLGAQLADGAEDLFLTKVDSEGNVVWQRSLGTAGSAQGAAVAIAPNGEIVVAGTAAGTSADGDSGQTDMVVTRFTAKGEELSSTTIRQVGNEAASALTIGNDGSIYVAGRASTGGGDAVIVRLDASGKLAERRTIDSGGSDSISSLAIDNEGNLLALTNERGTATLRRIAAGSLTRDLGSVALGIASVRAIAVSENGQIAVVGTTSANLEGPLRNARSAGQDAFVTLIDPDLTLAGTSYICTAEIDQADSVAFLNGALYVGGRTSGALDGEKLGKVDGFVARIDAATGAVQTVSQWGRRTSSVEPVRITAVAGGATALGAIGLHRGALNQQTTGTLVDETALRAGDSFKIRVDGKAARAVTIESGETMASLAQKIRRITGTNAKISTPFTNDASSLRIEVLSGHTIELLSGMDGTDALGKLGIDPVRLVPPRIVKENDPKVTPGGRYNLALSDDLSLLDAKTAAAALAKIKSAISMTQSAYRSLYWDATKASLVDGALPTGGGSAYQQAQLANYQTALSRLTGA</sequence>
<proteinExistence type="predicted"/>
<dbReference type="InterPro" id="IPR011042">
    <property type="entry name" value="6-blade_b-propeller_TolB-like"/>
</dbReference>
<organism evidence="1 2">
    <name type="scientific">Novosphingobium silvae</name>
    <dbReference type="NCBI Taxonomy" id="2692619"/>
    <lineage>
        <taxon>Bacteria</taxon>
        <taxon>Pseudomonadati</taxon>
        <taxon>Pseudomonadota</taxon>
        <taxon>Alphaproteobacteria</taxon>
        <taxon>Sphingomonadales</taxon>
        <taxon>Sphingomonadaceae</taxon>
        <taxon>Novosphingobium</taxon>
    </lineage>
</organism>
<protein>
    <recommendedName>
        <fullName evidence="3">Regulatory protein FlaEY</fullName>
    </recommendedName>
</protein>
<comment type="caution">
    <text evidence="1">The sequence shown here is derived from an EMBL/GenBank/DDBJ whole genome shotgun (WGS) entry which is preliminary data.</text>
</comment>
<dbReference type="RefSeq" id="WP_160986822.1">
    <property type="nucleotide sequence ID" value="NZ_WVTD01000014.1"/>
</dbReference>
<dbReference type="AlphaFoldDB" id="A0A7X4K8I3"/>
<dbReference type="SUPFAM" id="SSF63829">
    <property type="entry name" value="Calcium-dependent phosphotriesterase"/>
    <property type="match status" value="1"/>
</dbReference>
<keyword evidence="2" id="KW-1185">Reference proteome</keyword>
<evidence type="ECO:0008006" key="3">
    <source>
        <dbReference type="Google" id="ProtNLM"/>
    </source>
</evidence>
<dbReference type="Gene3D" id="2.120.10.30">
    <property type="entry name" value="TolB, C-terminal domain"/>
    <property type="match status" value="1"/>
</dbReference>
<gene>
    <name evidence="1" type="ORF">GR702_16190</name>
</gene>